<dbReference type="Gene3D" id="3.30.465.10">
    <property type="match status" value="1"/>
</dbReference>
<dbReference type="InterPro" id="IPR006094">
    <property type="entry name" value="Oxid_FAD_bind_N"/>
</dbReference>
<gene>
    <name evidence="6" type="ORF">DFP88_102808</name>
</gene>
<dbReference type="InterPro" id="IPR051264">
    <property type="entry name" value="FAD-oxidored/transferase_4"/>
</dbReference>
<comment type="caution">
    <text evidence="6">The sequence shown here is derived from an EMBL/GenBank/DDBJ whole genome shotgun (WGS) entry which is preliminary data.</text>
</comment>
<dbReference type="PANTHER" id="PTHR43716">
    <property type="entry name" value="D-2-HYDROXYGLUTARATE DEHYDROGENASE, MITOCHONDRIAL"/>
    <property type="match status" value="1"/>
</dbReference>
<dbReference type="Gene3D" id="3.30.70.2740">
    <property type="match status" value="1"/>
</dbReference>
<dbReference type="Proteomes" id="UP000248311">
    <property type="component" value="Unassembled WGS sequence"/>
</dbReference>
<evidence type="ECO:0000256" key="1">
    <source>
        <dbReference type="ARBA" id="ARBA00001974"/>
    </source>
</evidence>
<keyword evidence="4" id="KW-0274">FAD</keyword>
<dbReference type="InterPro" id="IPR016166">
    <property type="entry name" value="FAD-bd_PCMH"/>
</dbReference>
<dbReference type="InterPro" id="IPR016164">
    <property type="entry name" value="FAD-linked_Oxase-like_C"/>
</dbReference>
<comment type="cofactor">
    <cofactor evidence="1">
        <name>FAD</name>
        <dbReference type="ChEBI" id="CHEBI:57692"/>
    </cofactor>
</comment>
<dbReference type="InterPro" id="IPR016171">
    <property type="entry name" value="Vanillyl_alc_oxidase_C-sub2"/>
</dbReference>
<dbReference type="GO" id="GO:0071949">
    <property type="term" value="F:FAD binding"/>
    <property type="evidence" value="ECO:0007669"/>
    <property type="project" value="InterPro"/>
</dbReference>
<evidence type="ECO:0000259" key="5">
    <source>
        <dbReference type="PROSITE" id="PS51387"/>
    </source>
</evidence>
<dbReference type="GO" id="GO:0022904">
    <property type="term" value="P:respiratory electron transport chain"/>
    <property type="evidence" value="ECO:0007669"/>
    <property type="project" value="TreeGrafter"/>
</dbReference>
<evidence type="ECO:0000313" key="7">
    <source>
        <dbReference type="Proteomes" id="UP000248311"/>
    </source>
</evidence>
<evidence type="ECO:0000256" key="3">
    <source>
        <dbReference type="ARBA" id="ARBA00022630"/>
    </source>
</evidence>
<dbReference type="RefSeq" id="WP_110814027.1">
    <property type="nucleotide sequence ID" value="NZ_QJTE01000002.1"/>
</dbReference>
<dbReference type="InterPro" id="IPR036318">
    <property type="entry name" value="FAD-bd_PCMH-like_sf"/>
</dbReference>
<dbReference type="GO" id="GO:0003824">
    <property type="term" value="F:catalytic activity"/>
    <property type="evidence" value="ECO:0007669"/>
    <property type="project" value="InterPro"/>
</dbReference>
<comment type="similarity">
    <text evidence="2">Belongs to the FAD-binding oxidoreductase/transferase type 4 family.</text>
</comment>
<reference evidence="6 7" key="1">
    <citation type="submission" date="2018-06" db="EMBL/GenBank/DDBJ databases">
        <title>Genomic Encyclopedia of Type Strains, Phase III (KMG-III): the genomes of soil and plant-associated and newly described type strains.</title>
        <authorList>
            <person name="Whitman W."/>
        </authorList>
    </citation>
    <scope>NUCLEOTIDE SEQUENCE [LARGE SCALE GENOMIC DNA]</scope>
    <source>
        <strain evidence="6 7">CECT 9025</strain>
    </source>
</reference>
<organism evidence="6 7">
    <name type="scientific">Pseudoroseicyclus aestuarii</name>
    <dbReference type="NCBI Taxonomy" id="1795041"/>
    <lineage>
        <taxon>Bacteria</taxon>
        <taxon>Pseudomonadati</taxon>
        <taxon>Pseudomonadota</taxon>
        <taxon>Alphaproteobacteria</taxon>
        <taxon>Rhodobacterales</taxon>
        <taxon>Paracoccaceae</taxon>
        <taxon>Pseudoroseicyclus</taxon>
    </lineage>
</organism>
<protein>
    <submittedName>
        <fullName evidence="6">FAD/FMN-containing dehydrogenase</fullName>
    </submittedName>
</protein>
<dbReference type="InterPro" id="IPR004113">
    <property type="entry name" value="FAD-bd_oxidored_4_C"/>
</dbReference>
<dbReference type="PROSITE" id="PS51387">
    <property type="entry name" value="FAD_PCMH"/>
    <property type="match status" value="1"/>
</dbReference>
<keyword evidence="3" id="KW-0285">Flavoprotein</keyword>
<feature type="domain" description="FAD-binding PCMH-type" evidence="5">
    <location>
        <begin position="40"/>
        <end position="219"/>
    </location>
</feature>
<keyword evidence="7" id="KW-1185">Reference proteome</keyword>
<dbReference type="OrthoDB" id="9811557at2"/>
<accession>A0A318STM9</accession>
<name>A0A318STM9_9RHOB</name>
<evidence type="ECO:0000313" key="6">
    <source>
        <dbReference type="EMBL" id="PYE85003.1"/>
    </source>
</evidence>
<dbReference type="Pfam" id="PF02913">
    <property type="entry name" value="FAD-oxidase_C"/>
    <property type="match status" value="1"/>
</dbReference>
<dbReference type="PANTHER" id="PTHR43716:SF2">
    <property type="entry name" value="BLL6224 PROTEIN"/>
    <property type="match status" value="1"/>
</dbReference>
<dbReference type="Pfam" id="PF01565">
    <property type="entry name" value="FAD_binding_4"/>
    <property type="match status" value="1"/>
</dbReference>
<dbReference type="EMBL" id="QJTE01000002">
    <property type="protein sequence ID" value="PYE85003.1"/>
    <property type="molecule type" value="Genomic_DNA"/>
</dbReference>
<dbReference type="Gene3D" id="3.30.70.2190">
    <property type="match status" value="1"/>
</dbReference>
<evidence type="ECO:0000256" key="4">
    <source>
        <dbReference type="ARBA" id="ARBA00022827"/>
    </source>
</evidence>
<sequence length="472" mass="49327">MPQEYTPASGDFAEALATDLPEGRLRPVEARYLEERRGRLTGSGGTLALPRSAEEVALILSRAHEARVAVVPYGGGTGLVGGGIGPGDPLILSLEKMDGVRSVYPTENVLVAEAGAILADVQAAAVAEGRLFGLSLASEGSARIGGLLATNAGGLNVLRYGTARAQCLGLEVVTADGRIWHGLTRLWKDNTGYDLRDLFIGSEGTLGIITAAALKLAPRPAASGTALLSVPSPEAALELLGRLRARVGEGVSGFELISRAGWDFLTETGMAGQQPLDPMPDWMVLIELGLSEGQEPAAALEALFAEAAEAGLSDDGVIAQSAAQADALWSLRETIPEANRAIGAIASHDIALPLSAIPEFHRQGLEAMEAIAPLRVNAFGHLGDGNLHWNVFPPKGEDRGAYDGVRAQVTRAVHDLVAALGGSISAEHGIGRFKVDDLERYADPVKLALMRSVKDALDPRGILNPGAVLRAR</sequence>
<dbReference type="SUPFAM" id="SSF55103">
    <property type="entry name" value="FAD-linked oxidases, C-terminal domain"/>
    <property type="match status" value="1"/>
</dbReference>
<dbReference type="AlphaFoldDB" id="A0A318STM9"/>
<proteinExistence type="inferred from homology"/>
<evidence type="ECO:0000256" key="2">
    <source>
        <dbReference type="ARBA" id="ARBA00008000"/>
    </source>
</evidence>
<dbReference type="FunFam" id="1.10.45.10:FF:000001">
    <property type="entry name" value="D-lactate dehydrogenase mitochondrial"/>
    <property type="match status" value="1"/>
</dbReference>
<dbReference type="InterPro" id="IPR016169">
    <property type="entry name" value="FAD-bd_PCMH_sub2"/>
</dbReference>
<dbReference type="Gene3D" id="1.10.45.10">
    <property type="entry name" value="Vanillyl-alcohol Oxidase, Chain A, domain 4"/>
    <property type="match status" value="1"/>
</dbReference>
<dbReference type="SUPFAM" id="SSF56176">
    <property type="entry name" value="FAD-binding/transporter-associated domain-like"/>
    <property type="match status" value="1"/>
</dbReference>